<feature type="compositionally biased region" description="Low complexity" evidence="1">
    <location>
        <begin position="206"/>
        <end position="219"/>
    </location>
</feature>
<evidence type="ECO:0000313" key="3">
    <source>
        <dbReference type="EMBL" id="CBN74717.1"/>
    </source>
</evidence>
<dbReference type="PROSITE" id="PS50222">
    <property type="entry name" value="EF_HAND_2"/>
    <property type="match status" value="1"/>
</dbReference>
<dbReference type="EMBL" id="FN649740">
    <property type="protein sequence ID" value="CBN74717.1"/>
    <property type="molecule type" value="Genomic_DNA"/>
</dbReference>
<dbReference type="Proteomes" id="UP000002630">
    <property type="component" value="Linkage Group LG15"/>
</dbReference>
<sequence length="297" mass="33156">MGCHGSKEETPTCQAPRKMWRSFPPSTPSSAQRRLIEGLQDLKRQMAEESGEKESFSFTKIILKLGTIEKILQRINAVFKSVDHGNKGHVTKDELKEGLHRAHVDLGDEWEDTNIDDCLQHLQGRDDKVGLREFVVMLAVGRVCRPLKRRSSVFVPLQEEQEGGGATEGGLRMDDIVKKTIEEDEVRRWAQIPSLMSIDTSVRGLSRGLSRSGRSNSATGGRGGAGGNEVDVSMSVKYVLDLFIAAYFQFDKEGRGFITKSTIEKTLRKSENEPGVSGLLDKKRWSEAAWDVCVQVY</sequence>
<gene>
    <name evidence="3" type="ORF">Esi_0041_0023</name>
</gene>
<dbReference type="InterPro" id="IPR011992">
    <property type="entry name" value="EF-hand-dom_pair"/>
</dbReference>
<name>D8LMR6_ECTSI</name>
<dbReference type="InterPro" id="IPR002048">
    <property type="entry name" value="EF_hand_dom"/>
</dbReference>
<proteinExistence type="predicted"/>
<dbReference type="OrthoDB" id="10268022at2759"/>
<feature type="compositionally biased region" description="Basic and acidic residues" evidence="1">
    <location>
        <begin position="1"/>
        <end position="10"/>
    </location>
</feature>
<feature type="domain" description="EF-hand" evidence="2">
    <location>
        <begin position="70"/>
        <end position="105"/>
    </location>
</feature>
<dbReference type="EMBL" id="FN648608">
    <property type="protein sequence ID" value="CBN74717.1"/>
    <property type="molecule type" value="Genomic_DNA"/>
</dbReference>
<evidence type="ECO:0000259" key="2">
    <source>
        <dbReference type="PROSITE" id="PS50222"/>
    </source>
</evidence>
<dbReference type="InParanoid" id="D8LMR6"/>
<protein>
    <recommendedName>
        <fullName evidence="2">EF-hand domain-containing protein</fullName>
    </recommendedName>
</protein>
<keyword evidence="4" id="KW-1185">Reference proteome</keyword>
<feature type="region of interest" description="Disordered" evidence="1">
    <location>
        <begin position="206"/>
        <end position="227"/>
    </location>
</feature>
<accession>D8LMR6</accession>
<evidence type="ECO:0000256" key="1">
    <source>
        <dbReference type="SAM" id="MobiDB-lite"/>
    </source>
</evidence>
<evidence type="ECO:0000313" key="4">
    <source>
        <dbReference type="Proteomes" id="UP000002630"/>
    </source>
</evidence>
<reference evidence="3 4" key="1">
    <citation type="journal article" date="2010" name="Nature">
        <title>The Ectocarpus genome and the independent evolution of multicellularity in brown algae.</title>
        <authorList>
            <person name="Cock J.M."/>
            <person name="Sterck L."/>
            <person name="Rouze P."/>
            <person name="Scornet D."/>
            <person name="Allen A.E."/>
            <person name="Amoutzias G."/>
            <person name="Anthouard V."/>
            <person name="Artiguenave F."/>
            <person name="Aury J.M."/>
            <person name="Badger J.H."/>
            <person name="Beszteri B."/>
            <person name="Billiau K."/>
            <person name="Bonnet E."/>
            <person name="Bothwell J.H."/>
            <person name="Bowler C."/>
            <person name="Boyen C."/>
            <person name="Brownlee C."/>
            <person name="Carrano C.J."/>
            <person name="Charrier B."/>
            <person name="Cho G.Y."/>
            <person name="Coelho S.M."/>
            <person name="Collen J."/>
            <person name="Corre E."/>
            <person name="Da Silva C."/>
            <person name="Delage L."/>
            <person name="Delaroque N."/>
            <person name="Dittami S.M."/>
            <person name="Doulbeau S."/>
            <person name="Elias M."/>
            <person name="Farnham G."/>
            <person name="Gachon C.M."/>
            <person name="Gschloessl B."/>
            <person name="Heesch S."/>
            <person name="Jabbari K."/>
            <person name="Jubin C."/>
            <person name="Kawai H."/>
            <person name="Kimura K."/>
            <person name="Kloareg B."/>
            <person name="Kupper F.C."/>
            <person name="Lang D."/>
            <person name="Le Bail A."/>
            <person name="Leblanc C."/>
            <person name="Lerouge P."/>
            <person name="Lohr M."/>
            <person name="Lopez P.J."/>
            <person name="Martens C."/>
            <person name="Maumus F."/>
            <person name="Michel G."/>
            <person name="Miranda-Saavedra D."/>
            <person name="Morales J."/>
            <person name="Moreau H."/>
            <person name="Motomura T."/>
            <person name="Nagasato C."/>
            <person name="Napoli C.A."/>
            <person name="Nelson D.R."/>
            <person name="Nyvall-Collen P."/>
            <person name="Peters A.F."/>
            <person name="Pommier C."/>
            <person name="Potin P."/>
            <person name="Poulain J."/>
            <person name="Quesneville H."/>
            <person name="Read B."/>
            <person name="Rensing S.A."/>
            <person name="Ritter A."/>
            <person name="Rousvoal S."/>
            <person name="Samanta M."/>
            <person name="Samson G."/>
            <person name="Schroeder D.C."/>
            <person name="Segurens B."/>
            <person name="Strittmatter M."/>
            <person name="Tonon T."/>
            <person name="Tregear J.W."/>
            <person name="Valentin K."/>
            <person name="von Dassow P."/>
            <person name="Yamagishi T."/>
            <person name="Van de Peer Y."/>
            <person name="Wincker P."/>
        </authorList>
    </citation>
    <scope>NUCLEOTIDE SEQUENCE [LARGE SCALE GENOMIC DNA]</scope>
    <source>
        <strain evidence="4">Ec32 / CCAP1310/4</strain>
    </source>
</reference>
<feature type="region of interest" description="Disordered" evidence="1">
    <location>
        <begin position="1"/>
        <end position="32"/>
    </location>
</feature>
<dbReference type="SUPFAM" id="SSF47473">
    <property type="entry name" value="EF-hand"/>
    <property type="match status" value="1"/>
</dbReference>
<dbReference type="GO" id="GO:0005509">
    <property type="term" value="F:calcium ion binding"/>
    <property type="evidence" value="ECO:0007669"/>
    <property type="project" value="InterPro"/>
</dbReference>
<dbReference type="AlphaFoldDB" id="D8LMR6"/>
<organism evidence="3 4">
    <name type="scientific">Ectocarpus siliculosus</name>
    <name type="common">Brown alga</name>
    <name type="synonym">Conferva siliculosa</name>
    <dbReference type="NCBI Taxonomy" id="2880"/>
    <lineage>
        <taxon>Eukaryota</taxon>
        <taxon>Sar</taxon>
        <taxon>Stramenopiles</taxon>
        <taxon>Ochrophyta</taxon>
        <taxon>PX clade</taxon>
        <taxon>Phaeophyceae</taxon>
        <taxon>Ectocarpales</taxon>
        <taxon>Ectocarpaceae</taxon>
        <taxon>Ectocarpus</taxon>
    </lineage>
</organism>
<dbReference type="Gene3D" id="1.10.238.10">
    <property type="entry name" value="EF-hand"/>
    <property type="match status" value="1"/>
</dbReference>